<sequence length="108" mass="12733">MISILYVFIEPVIDTNNFRSSDLYSLFNFSVNHILELLPVLEESIELINNKIKTYKQKILELSINAQKLEDLKLKKKKQPQQNQESMNFLNDIKIKIPEEEVPKIIDE</sequence>
<gene>
    <name evidence="2" type="ORF">GMARGA_LOCUS8002</name>
</gene>
<proteinExistence type="predicted"/>
<evidence type="ECO:0000313" key="2">
    <source>
        <dbReference type="EMBL" id="CAG8624318.1"/>
    </source>
</evidence>
<organism evidence="2 3">
    <name type="scientific">Gigaspora margarita</name>
    <dbReference type="NCBI Taxonomy" id="4874"/>
    <lineage>
        <taxon>Eukaryota</taxon>
        <taxon>Fungi</taxon>
        <taxon>Fungi incertae sedis</taxon>
        <taxon>Mucoromycota</taxon>
        <taxon>Glomeromycotina</taxon>
        <taxon>Glomeromycetes</taxon>
        <taxon>Diversisporales</taxon>
        <taxon>Gigasporaceae</taxon>
        <taxon>Gigaspora</taxon>
    </lineage>
</organism>
<name>A0ABN7UL85_GIGMA</name>
<protein>
    <submittedName>
        <fullName evidence="2">30608_t:CDS:1</fullName>
    </submittedName>
</protein>
<reference evidence="2 3" key="1">
    <citation type="submission" date="2021-06" db="EMBL/GenBank/DDBJ databases">
        <authorList>
            <person name="Kallberg Y."/>
            <person name="Tangrot J."/>
            <person name="Rosling A."/>
        </authorList>
    </citation>
    <scope>NUCLEOTIDE SEQUENCE [LARGE SCALE GENOMIC DNA]</scope>
    <source>
        <strain evidence="2 3">120-4 pot B 10/14</strain>
    </source>
</reference>
<evidence type="ECO:0000256" key="1">
    <source>
        <dbReference type="SAM" id="Coils"/>
    </source>
</evidence>
<comment type="caution">
    <text evidence="2">The sequence shown here is derived from an EMBL/GenBank/DDBJ whole genome shotgun (WGS) entry which is preliminary data.</text>
</comment>
<evidence type="ECO:0000313" key="3">
    <source>
        <dbReference type="Proteomes" id="UP000789901"/>
    </source>
</evidence>
<dbReference type="EMBL" id="CAJVQB010004009">
    <property type="protein sequence ID" value="CAG8624318.1"/>
    <property type="molecule type" value="Genomic_DNA"/>
</dbReference>
<feature type="coiled-coil region" evidence="1">
    <location>
        <begin position="38"/>
        <end position="72"/>
    </location>
</feature>
<keyword evidence="3" id="KW-1185">Reference proteome</keyword>
<dbReference type="Proteomes" id="UP000789901">
    <property type="component" value="Unassembled WGS sequence"/>
</dbReference>
<keyword evidence="1" id="KW-0175">Coiled coil</keyword>
<accession>A0ABN7UL85</accession>